<feature type="compositionally biased region" description="Low complexity" evidence="1">
    <location>
        <begin position="249"/>
        <end position="265"/>
    </location>
</feature>
<dbReference type="EMBL" id="MCGT01000030">
    <property type="protein sequence ID" value="ORX48232.1"/>
    <property type="molecule type" value="Genomic_DNA"/>
</dbReference>
<gene>
    <name evidence="2" type="ORF">DM01DRAFT_1130965</name>
</gene>
<sequence>MSGCLAAEIYSISRNKKLGNSSPPFSSCALFLLLYSGDWSANTAAILLYNVASNQMSVINANTPGNATRTDHTATLAADGSAIYIIGGLTLPVFGADPVYQTNPADLNIWSFNLASSQWQALTPKLSSPDIGQARSSHTATLLPNSTNILIFGGYRNSDFNAPGDYALIYDYAQNTLSDARPNIVKQNLNDIHGNSAVLYTRPTGESFIFFLFGAPSTGRKVGRVDILNITTPSRMAWLTNNNSPPPNTNSQGNGSQGNNPASGSSSLSTGAIAGIAVGSAVAVVSHLYI</sequence>
<dbReference type="Gene3D" id="2.120.10.80">
    <property type="entry name" value="Kelch-type beta propeller"/>
    <property type="match status" value="1"/>
</dbReference>
<proteinExistence type="predicted"/>
<dbReference type="AlphaFoldDB" id="A0A1X2G958"/>
<dbReference type="InterPro" id="IPR015915">
    <property type="entry name" value="Kelch-typ_b-propeller"/>
</dbReference>
<feature type="region of interest" description="Disordered" evidence="1">
    <location>
        <begin position="237"/>
        <end position="265"/>
    </location>
</feature>
<dbReference type="OrthoDB" id="2363417at2759"/>
<evidence type="ECO:0000313" key="3">
    <source>
        <dbReference type="Proteomes" id="UP000242146"/>
    </source>
</evidence>
<reference evidence="2 3" key="1">
    <citation type="submission" date="2016-07" db="EMBL/GenBank/DDBJ databases">
        <title>Pervasive Adenine N6-methylation of Active Genes in Fungi.</title>
        <authorList>
            <consortium name="DOE Joint Genome Institute"/>
            <person name="Mondo S.J."/>
            <person name="Dannebaum R.O."/>
            <person name="Kuo R.C."/>
            <person name="Labutti K."/>
            <person name="Haridas S."/>
            <person name="Kuo A."/>
            <person name="Salamov A."/>
            <person name="Ahrendt S.R."/>
            <person name="Lipzen A."/>
            <person name="Sullivan W."/>
            <person name="Andreopoulos W.B."/>
            <person name="Clum A."/>
            <person name="Lindquist E."/>
            <person name="Daum C."/>
            <person name="Ramamoorthy G.K."/>
            <person name="Gryganskyi A."/>
            <person name="Culley D."/>
            <person name="Magnuson J.K."/>
            <person name="James T.Y."/>
            <person name="O'Malley M.A."/>
            <person name="Stajich J.E."/>
            <person name="Spatafora J.W."/>
            <person name="Visel A."/>
            <person name="Grigoriev I.V."/>
        </authorList>
    </citation>
    <scope>NUCLEOTIDE SEQUENCE [LARGE SCALE GENOMIC DNA]</scope>
    <source>
        <strain evidence="2 3">NRRL 3301</strain>
    </source>
</reference>
<dbReference type="InterPro" id="IPR011043">
    <property type="entry name" value="Gal_Oxase/kelch_b-propeller"/>
</dbReference>
<dbReference type="SUPFAM" id="SSF50965">
    <property type="entry name" value="Galactose oxidase, central domain"/>
    <property type="match status" value="1"/>
</dbReference>
<keyword evidence="3" id="KW-1185">Reference proteome</keyword>
<organism evidence="2 3">
    <name type="scientific">Hesseltinella vesiculosa</name>
    <dbReference type="NCBI Taxonomy" id="101127"/>
    <lineage>
        <taxon>Eukaryota</taxon>
        <taxon>Fungi</taxon>
        <taxon>Fungi incertae sedis</taxon>
        <taxon>Mucoromycota</taxon>
        <taxon>Mucoromycotina</taxon>
        <taxon>Mucoromycetes</taxon>
        <taxon>Mucorales</taxon>
        <taxon>Cunninghamellaceae</taxon>
        <taxon>Hesseltinella</taxon>
    </lineage>
</organism>
<evidence type="ECO:0000313" key="2">
    <source>
        <dbReference type="EMBL" id="ORX48232.1"/>
    </source>
</evidence>
<protein>
    <recommendedName>
        <fullName evidence="4">Galactose oxidase</fullName>
    </recommendedName>
</protein>
<name>A0A1X2G958_9FUNG</name>
<evidence type="ECO:0000256" key="1">
    <source>
        <dbReference type="SAM" id="MobiDB-lite"/>
    </source>
</evidence>
<evidence type="ECO:0008006" key="4">
    <source>
        <dbReference type="Google" id="ProtNLM"/>
    </source>
</evidence>
<comment type="caution">
    <text evidence="2">The sequence shown here is derived from an EMBL/GenBank/DDBJ whole genome shotgun (WGS) entry which is preliminary data.</text>
</comment>
<accession>A0A1X2G958</accession>
<dbReference type="Proteomes" id="UP000242146">
    <property type="component" value="Unassembled WGS sequence"/>
</dbReference>